<protein>
    <submittedName>
        <fullName evidence="1">YfiR family protein</fullName>
    </submittedName>
</protein>
<dbReference type="Proteomes" id="UP000004277">
    <property type="component" value="Unassembled WGS sequence"/>
</dbReference>
<gene>
    <name evidence="1" type="ORF">MW7_008955</name>
</gene>
<organism evidence="1 2">
    <name type="scientific">Imbroritus primus</name>
    <dbReference type="NCBI Taxonomy" id="3058603"/>
    <lineage>
        <taxon>Bacteria</taxon>
        <taxon>Pseudomonadati</taxon>
        <taxon>Pseudomonadota</taxon>
        <taxon>Betaproteobacteria</taxon>
        <taxon>Burkholderiales</taxon>
        <taxon>Burkholderiaceae</taxon>
        <taxon>Imbroritus</taxon>
    </lineage>
</organism>
<proteinExistence type="predicted"/>
<reference evidence="1" key="1">
    <citation type="submission" date="2019-05" db="EMBL/GenBank/DDBJ databases">
        <title>Revised genome assembly of Burkholderiaceae (previously Ralstonia) sp. PBA.</title>
        <authorList>
            <person name="Gan H.M."/>
        </authorList>
    </citation>
    <scope>NUCLEOTIDE SEQUENCE</scope>
    <source>
        <strain evidence="1">PBA</strain>
    </source>
</reference>
<name>A0ACD3SRC7_9BURK</name>
<dbReference type="EMBL" id="AKCV02000015">
    <property type="protein sequence ID" value="TMS58819.1"/>
    <property type="molecule type" value="Genomic_DNA"/>
</dbReference>
<evidence type="ECO:0000313" key="1">
    <source>
        <dbReference type="EMBL" id="TMS58819.1"/>
    </source>
</evidence>
<keyword evidence="2" id="KW-1185">Reference proteome</keyword>
<accession>A0ACD3SRC7</accession>
<evidence type="ECO:0000313" key="2">
    <source>
        <dbReference type="Proteomes" id="UP000004277"/>
    </source>
</evidence>
<comment type="caution">
    <text evidence="1">The sequence shown here is derived from an EMBL/GenBank/DDBJ whole genome shotgun (WGS) entry which is preliminary data.</text>
</comment>
<sequence>MNFRLAGRAWLSLPLLFAILLLAPVTFLRAAPSDTLDASQDMAVSQILNGILSYARWPAGTLEGDTLRLCLIGSPRHAEFLGYHSAIIDGRRIVVERKTPADLPGTCNALYTGALDNAERDTMVRNVVGKPVLVISERGESCSVASMFCLTAVDRRVTFEINLDAVARSGIRIHPSVLKLARPQVRP</sequence>